<dbReference type="EMBL" id="JARYGZ010000002">
    <property type="protein sequence ID" value="MDH7640348.1"/>
    <property type="molecule type" value="Genomic_DNA"/>
</dbReference>
<organism evidence="3 4">
    <name type="scientific">Sphingomonas oryzagri</name>
    <dbReference type="NCBI Taxonomy" id="3042314"/>
    <lineage>
        <taxon>Bacteria</taxon>
        <taxon>Pseudomonadati</taxon>
        <taxon>Pseudomonadota</taxon>
        <taxon>Alphaproteobacteria</taxon>
        <taxon>Sphingomonadales</taxon>
        <taxon>Sphingomonadaceae</taxon>
        <taxon>Sphingomonas</taxon>
    </lineage>
</organism>
<dbReference type="RefSeq" id="WP_281045698.1">
    <property type="nucleotide sequence ID" value="NZ_JARYGZ010000002.1"/>
</dbReference>
<feature type="signal peptide" evidence="2">
    <location>
        <begin position="1"/>
        <end position="21"/>
    </location>
</feature>
<accession>A0ABT6N5F5</accession>
<reference evidence="3" key="1">
    <citation type="submission" date="2023-04" db="EMBL/GenBank/DDBJ databases">
        <title>Sphingomonas sp. MAHUQ-71 isolated from rice field.</title>
        <authorList>
            <person name="Huq M.A."/>
        </authorList>
    </citation>
    <scope>NUCLEOTIDE SEQUENCE</scope>
    <source>
        <strain evidence="3">MAHUQ-71</strain>
    </source>
</reference>
<name>A0ABT6N5F5_9SPHN</name>
<dbReference type="InterPro" id="IPR023614">
    <property type="entry name" value="Porin_dom_sf"/>
</dbReference>
<feature type="coiled-coil region" evidence="1">
    <location>
        <begin position="27"/>
        <end position="61"/>
    </location>
</feature>
<dbReference type="InterPro" id="IPR010870">
    <property type="entry name" value="Porin_O/P"/>
</dbReference>
<protein>
    <submittedName>
        <fullName evidence="3">Porin</fullName>
    </submittedName>
</protein>
<dbReference type="Proteomes" id="UP001160625">
    <property type="component" value="Unassembled WGS sequence"/>
</dbReference>
<keyword evidence="2" id="KW-0732">Signal</keyword>
<gene>
    <name evidence="3" type="ORF">QGN17_16550</name>
</gene>
<feature type="chain" id="PRO_5045448095" evidence="2">
    <location>
        <begin position="22"/>
        <end position="487"/>
    </location>
</feature>
<evidence type="ECO:0000313" key="3">
    <source>
        <dbReference type="EMBL" id="MDH7640348.1"/>
    </source>
</evidence>
<keyword evidence="1" id="KW-0175">Coiled coil</keyword>
<evidence type="ECO:0000256" key="2">
    <source>
        <dbReference type="SAM" id="SignalP"/>
    </source>
</evidence>
<dbReference type="Pfam" id="PF07396">
    <property type="entry name" value="Porin_O_P"/>
    <property type="match status" value="1"/>
</dbReference>
<keyword evidence="4" id="KW-1185">Reference proteome</keyword>
<proteinExistence type="predicted"/>
<dbReference type="CDD" id="cd14686">
    <property type="entry name" value="bZIP"/>
    <property type="match status" value="1"/>
</dbReference>
<evidence type="ECO:0000313" key="4">
    <source>
        <dbReference type="Proteomes" id="UP001160625"/>
    </source>
</evidence>
<dbReference type="SUPFAM" id="SSF56935">
    <property type="entry name" value="Porins"/>
    <property type="match status" value="1"/>
</dbReference>
<comment type="caution">
    <text evidence="3">The sequence shown here is derived from an EMBL/GenBank/DDBJ whole genome shotgun (WGS) entry which is preliminary data.</text>
</comment>
<evidence type="ECO:0000256" key="1">
    <source>
        <dbReference type="SAM" id="Coils"/>
    </source>
</evidence>
<dbReference type="Gene3D" id="2.40.160.10">
    <property type="entry name" value="Porin"/>
    <property type="match status" value="1"/>
</dbReference>
<sequence>MRNLLLGGASIVALAASPALAAKPVSNAAILERLNALEAKVDALQAENADLHRQLDQQQATVATIPSQVTTAVAAAAPPPPPPVPALPKQTQTAWSYVPQFTSPDGNFTFKPRGILDVDYAAFNERKGGYDYNNGTQIRRGRFGFDGTAFKQIAWRLEAEWVGGQTTLLDAYVAYTGVKNLTITAGQLKIPAGLEANSPDAFNEFMERGMANTAFGAVGGERRVGLTVGYANKWLTATGGLYGANESISRNATTPDEVWGYNGRVTVEPINDARHLIHLGASAYHVKDLAGNSVTLADRPNVRVDNGNIESVTIAGTNPAGGPQTGVSNATYYGFEGAAVYGPFSVQGEYNHMHLDQFGAAPSLNFDGWYAFGSLFLTGESRTFRGGAIDRLKPIRPFDPLKGNWGAFELAVRYDRLNLTEHALSPLDHDAHAWTAALNWYLTGNVKVLFNYIRFEGQNSPLVAAPVSLNGTTAKGDAFATRLHFDF</sequence>